<sequence>MDKDALILKDQVWQPLGKDLFNGDPISELDHAAFTDYYTKQWHIMARHGSGSRYPVSMRCRDIPKLIRQIQCNKTRAEIVAELKTDQCVNTLLQTEQDYENLLNLALRLASMMKFGAVRRQIMPRRFLEWEQGSFPDFLAKHFGKPPVLSHDRVRLPKAFHAWNIEKIGGIRICFTDNLADHLLLVEDDSKLLIFHHVSFLEYNHNALFPDGLVDEILRTLALLLPEAQFGRRSRGAGRKWLRQTRLREADGRVLDMRLAHCGNLQMEERQIEHFTYWRDRLVILKQAYDDATPRTIAQWWHDRRNGVQWYTFWVAILVLVLTAFLGLVQCVESALQVYKAYVPS</sequence>
<evidence type="ECO:0000313" key="3">
    <source>
        <dbReference type="Proteomes" id="UP001390339"/>
    </source>
</evidence>
<evidence type="ECO:0000313" key="2">
    <source>
        <dbReference type="EMBL" id="KAK8863246.1"/>
    </source>
</evidence>
<proteinExistence type="predicted"/>
<keyword evidence="1" id="KW-0812">Transmembrane</keyword>
<name>A0ABR2II29_9PEZI</name>
<dbReference type="Proteomes" id="UP001390339">
    <property type="component" value="Unassembled WGS sequence"/>
</dbReference>
<keyword evidence="3" id="KW-1185">Reference proteome</keyword>
<comment type="caution">
    <text evidence="2">The sequence shown here is derived from an EMBL/GenBank/DDBJ whole genome shotgun (WGS) entry which is preliminary data.</text>
</comment>
<evidence type="ECO:0000256" key="1">
    <source>
        <dbReference type="SAM" id="Phobius"/>
    </source>
</evidence>
<reference evidence="2 3" key="1">
    <citation type="journal article" date="2024" name="IMA Fungus">
        <title>Apiospora arundinis, a panoply of carbohydrate-active enzymes and secondary metabolites.</title>
        <authorList>
            <person name="Sorensen T."/>
            <person name="Petersen C."/>
            <person name="Muurmann A.T."/>
            <person name="Christiansen J.V."/>
            <person name="Brundto M.L."/>
            <person name="Overgaard C.K."/>
            <person name="Boysen A.T."/>
            <person name="Wollenberg R.D."/>
            <person name="Larsen T.O."/>
            <person name="Sorensen J.L."/>
            <person name="Nielsen K.L."/>
            <person name="Sondergaard T.E."/>
        </authorList>
    </citation>
    <scope>NUCLEOTIDE SEQUENCE [LARGE SCALE GENOMIC DNA]</scope>
    <source>
        <strain evidence="2 3">AAU 773</strain>
    </source>
</reference>
<organism evidence="2 3">
    <name type="scientific">Apiospora arundinis</name>
    <dbReference type="NCBI Taxonomy" id="335852"/>
    <lineage>
        <taxon>Eukaryota</taxon>
        <taxon>Fungi</taxon>
        <taxon>Dikarya</taxon>
        <taxon>Ascomycota</taxon>
        <taxon>Pezizomycotina</taxon>
        <taxon>Sordariomycetes</taxon>
        <taxon>Xylariomycetidae</taxon>
        <taxon>Amphisphaeriales</taxon>
        <taxon>Apiosporaceae</taxon>
        <taxon>Apiospora</taxon>
    </lineage>
</organism>
<gene>
    <name evidence="2" type="ORF">PGQ11_009481</name>
</gene>
<dbReference type="EMBL" id="JAPCWZ010000005">
    <property type="protein sequence ID" value="KAK8863246.1"/>
    <property type="molecule type" value="Genomic_DNA"/>
</dbReference>
<keyword evidence="1" id="KW-1133">Transmembrane helix</keyword>
<feature type="transmembrane region" description="Helical" evidence="1">
    <location>
        <begin position="310"/>
        <end position="329"/>
    </location>
</feature>
<keyword evidence="1" id="KW-0472">Membrane</keyword>
<accession>A0ABR2II29</accession>
<protein>
    <submittedName>
        <fullName evidence="2">Uncharacterized protein</fullName>
    </submittedName>
</protein>